<dbReference type="Pfam" id="PF00932">
    <property type="entry name" value="LTD"/>
    <property type="match status" value="4"/>
</dbReference>
<dbReference type="Pfam" id="PF06977">
    <property type="entry name" value="SdiA-regulated"/>
    <property type="match status" value="1"/>
</dbReference>
<feature type="domain" description="LTD" evidence="9">
    <location>
        <begin position="1109"/>
        <end position="1246"/>
    </location>
</feature>
<organism evidence="10 11">
    <name type="scientific">Luteolibacter algae</name>
    <dbReference type="NCBI Taxonomy" id="454151"/>
    <lineage>
        <taxon>Bacteria</taxon>
        <taxon>Pseudomonadati</taxon>
        <taxon>Verrucomicrobiota</taxon>
        <taxon>Verrucomicrobiia</taxon>
        <taxon>Verrucomicrobiales</taxon>
        <taxon>Verrucomicrobiaceae</taxon>
        <taxon>Luteolibacter</taxon>
    </lineage>
</organism>
<keyword evidence="5" id="KW-0106">Calcium</keyword>
<dbReference type="CDD" id="cd09971">
    <property type="entry name" value="SdiA-regulated"/>
    <property type="match status" value="1"/>
</dbReference>
<dbReference type="Gene3D" id="2.60.40.1260">
    <property type="entry name" value="Lamin Tail domain"/>
    <property type="match status" value="2"/>
</dbReference>
<dbReference type="SUPFAM" id="SSF48726">
    <property type="entry name" value="Immunoglobulin"/>
    <property type="match status" value="1"/>
</dbReference>
<dbReference type="SUPFAM" id="SSF141072">
    <property type="entry name" value="CalX-like"/>
    <property type="match status" value="2"/>
</dbReference>
<gene>
    <name evidence="10" type="ORF">ACFSSA_04910</name>
</gene>
<name>A0ABW5D6K6_9BACT</name>
<feature type="chain" id="PRO_5046087349" evidence="7">
    <location>
        <begin position="22"/>
        <end position="2105"/>
    </location>
</feature>
<keyword evidence="4" id="KW-0677">Repeat</keyword>
<evidence type="ECO:0000256" key="4">
    <source>
        <dbReference type="ARBA" id="ARBA00022737"/>
    </source>
</evidence>
<keyword evidence="11" id="KW-1185">Reference proteome</keyword>
<proteinExistence type="predicted"/>
<feature type="domain" description="Cadherin" evidence="8">
    <location>
        <begin position="1024"/>
        <end position="1123"/>
    </location>
</feature>
<comment type="caution">
    <text evidence="10">The sequence shown here is derived from an EMBL/GenBank/DDBJ whole genome shotgun (WGS) entry which is preliminary data.</text>
</comment>
<reference evidence="11" key="1">
    <citation type="journal article" date="2019" name="Int. J. Syst. Evol. Microbiol.">
        <title>The Global Catalogue of Microorganisms (GCM) 10K type strain sequencing project: providing services to taxonomists for standard genome sequencing and annotation.</title>
        <authorList>
            <consortium name="The Broad Institute Genomics Platform"/>
            <consortium name="The Broad Institute Genome Sequencing Center for Infectious Disease"/>
            <person name="Wu L."/>
            <person name="Ma J."/>
        </authorList>
    </citation>
    <scope>NUCLEOTIDE SEQUENCE [LARGE SCALE GENOMIC DNA]</scope>
    <source>
        <strain evidence="11">CGMCC 4.7106</strain>
    </source>
</reference>
<accession>A0ABW5D6K6</accession>
<evidence type="ECO:0000256" key="7">
    <source>
        <dbReference type="SAM" id="SignalP"/>
    </source>
</evidence>
<dbReference type="InterPro" id="IPR009722">
    <property type="entry name" value="YjiK/CarP"/>
</dbReference>
<dbReference type="SUPFAM" id="SSF74853">
    <property type="entry name" value="Lamin A/C globular tail domain"/>
    <property type="match status" value="2"/>
</dbReference>
<dbReference type="Gene3D" id="2.60.40.60">
    <property type="entry name" value="Cadherins"/>
    <property type="match status" value="1"/>
</dbReference>
<dbReference type="PROSITE" id="PS50268">
    <property type="entry name" value="CADHERIN_2"/>
    <property type="match status" value="1"/>
</dbReference>
<evidence type="ECO:0000259" key="9">
    <source>
        <dbReference type="PROSITE" id="PS51841"/>
    </source>
</evidence>
<evidence type="ECO:0000313" key="11">
    <source>
        <dbReference type="Proteomes" id="UP001597375"/>
    </source>
</evidence>
<feature type="domain" description="LTD" evidence="9">
    <location>
        <begin position="297"/>
        <end position="430"/>
    </location>
</feature>
<dbReference type="Gene3D" id="2.60.40.2030">
    <property type="match status" value="2"/>
</dbReference>
<dbReference type="InterPro" id="IPR027372">
    <property type="entry name" value="Phytase-like_dom"/>
</dbReference>
<keyword evidence="3 7" id="KW-0732">Signal</keyword>
<dbReference type="Pfam" id="PF13449">
    <property type="entry name" value="Phytase-like"/>
    <property type="match status" value="1"/>
</dbReference>
<dbReference type="PROSITE" id="PS51841">
    <property type="entry name" value="LTD"/>
    <property type="match status" value="4"/>
</dbReference>
<dbReference type="InterPro" id="IPR038081">
    <property type="entry name" value="CalX-like_sf"/>
</dbReference>
<dbReference type="Gene3D" id="2.60.40.10">
    <property type="entry name" value="Immunoglobulins"/>
    <property type="match status" value="1"/>
</dbReference>
<evidence type="ECO:0000256" key="6">
    <source>
        <dbReference type="ARBA" id="ARBA00023136"/>
    </source>
</evidence>
<dbReference type="Proteomes" id="UP001597375">
    <property type="component" value="Unassembled WGS sequence"/>
</dbReference>
<feature type="domain" description="LTD" evidence="9">
    <location>
        <begin position="11"/>
        <end position="177"/>
    </location>
</feature>
<feature type="domain" description="LTD" evidence="9">
    <location>
        <begin position="1287"/>
        <end position="1426"/>
    </location>
</feature>
<evidence type="ECO:0000259" key="8">
    <source>
        <dbReference type="PROSITE" id="PS50268"/>
    </source>
</evidence>
<dbReference type="InterPro" id="IPR036415">
    <property type="entry name" value="Lamin_tail_dom_sf"/>
</dbReference>
<dbReference type="PANTHER" id="PTHR37957:SF1">
    <property type="entry name" value="PHYTASE-LIKE DOMAIN-CONTAINING PROTEIN"/>
    <property type="match status" value="1"/>
</dbReference>
<dbReference type="InterPro" id="IPR044023">
    <property type="entry name" value="Ig_7"/>
</dbReference>
<dbReference type="Pfam" id="PF03160">
    <property type="entry name" value="Calx-beta"/>
    <property type="match status" value="1"/>
</dbReference>
<evidence type="ECO:0000256" key="5">
    <source>
        <dbReference type="ARBA" id="ARBA00022837"/>
    </source>
</evidence>
<evidence type="ECO:0000256" key="1">
    <source>
        <dbReference type="ARBA" id="ARBA00004236"/>
    </source>
</evidence>
<dbReference type="EMBL" id="JBHUIT010000003">
    <property type="protein sequence ID" value="MFD2256008.1"/>
    <property type="molecule type" value="Genomic_DNA"/>
</dbReference>
<dbReference type="InterPro" id="IPR002126">
    <property type="entry name" value="Cadherin-like_dom"/>
</dbReference>
<dbReference type="SUPFAM" id="SSF50956">
    <property type="entry name" value="Thermostable phytase (3-phytase)"/>
    <property type="match status" value="1"/>
</dbReference>
<feature type="signal peptide" evidence="7">
    <location>
        <begin position="1"/>
        <end position="21"/>
    </location>
</feature>
<dbReference type="Pfam" id="PF19081">
    <property type="entry name" value="Ig_7"/>
    <property type="match status" value="1"/>
</dbReference>
<dbReference type="RefSeq" id="WP_386818865.1">
    <property type="nucleotide sequence ID" value="NZ_JBHUIT010000003.1"/>
</dbReference>
<evidence type="ECO:0000313" key="10">
    <source>
        <dbReference type="EMBL" id="MFD2256008.1"/>
    </source>
</evidence>
<protein>
    <submittedName>
        <fullName evidence="10">Lamin tail domain-containing protein</fullName>
    </submittedName>
</protein>
<dbReference type="CDD" id="cd11304">
    <property type="entry name" value="Cadherin_repeat"/>
    <property type="match status" value="1"/>
</dbReference>
<dbReference type="InterPro" id="IPR036179">
    <property type="entry name" value="Ig-like_dom_sf"/>
</dbReference>
<dbReference type="InterPro" id="IPR001322">
    <property type="entry name" value="Lamin_tail_dom"/>
</dbReference>
<dbReference type="InterPro" id="IPR003644">
    <property type="entry name" value="Calx_beta"/>
</dbReference>
<comment type="subcellular location">
    <subcellularLocation>
        <location evidence="1">Cell membrane</location>
    </subcellularLocation>
</comment>
<dbReference type="PANTHER" id="PTHR37957">
    <property type="entry name" value="BLR7070 PROTEIN"/>
    <property type="match status" value="1"/>
</dbReference>
<keyword evidence="6" id="KW-0472">Membrane</keyword>
<dbReference type="InterPro" id="IPR013783">
    <property type="entry name" value="Ig-like_fold"/>
</dbReference>
<evidence type="ECO:0000256" key="2">
    <source>
        <dbReference type="ARBA" id="ARBA00022475"/>
    </source>
</evidence>
<sequence length="2105" mass="217886">MKFHTTAACITAALATIPALDAQLILTEIQSDGLSDFWELTNTGTTTINLGGYAWDDDSRQAASGVTIPANTMIAPGESIVFTGENSATFRTQWGIANTVQIVEGGPGFGKNDGVAFFDAGGSELFFFTYAAGGFTKTDGNASTGDHAGISAGGASGQAIVWDASTGSSTPRYTYATGTSLGTFAAAASSTNTGSPGYSGFGVAPPSISLSLSVSAASFRESAGSPASIGTVTRTGSTSAALEVSLTSTDTTEASVPETVIIPAGQASATFEINAIDDIFPDGDKTFDITATATDATLGTIEITVTDDADVFPHNLLLTEILSKQDGSNEDFWELTNIGANPADISGYTWSDSGGSYNETLDKVPSGTILAPGESIVFTSEDPAVFRAFWNMPDGAKIAFTPNAPGLGKNDGVRLFEAGGNEVFFVSYESGAFNRADGTASLGGHSGYSASPDGSDESTYEVRSMVWVPDSNPALYTAADGTNFGTYAPDSLAGEIGSPGNRGLVIPTVSISSAEISEGDSGSKILTLDVTRSHTDTSFTVDYAVTGGTATAGEDFEAISSGSINFTASGAATESIDISVLGDTVGEGDETIILTLSNTVNQLGNTVIAKSQGIGTILNDDQVAPAFSMQASSGAIVSGGNTTLSVVATGFPAPTFQWYLGESGDTSNPIANATGSTFQTPALAGTTRYWVRATSGNFSTDSDTVVVEVVTSPSSVDLSTYVRIGRYDLPEPTRTTLPSGTPSHNLLCQEASAVTYNWDTDTLFIACDGGRSLTQVSKTGELIDTMTLALGSSPQGTEFYDIEGITYIGGGEFVMSEERDRQLVKFTYTAGATLERSATQTVKIGTFVDNTGTEGLTFDPLTGGFIVLKEISPLGIFQTGIDFTAGTATNGSPTTENSTNLFDPSLSGMSDFADVFAMANLPATAGKPQEGNLILLSQQDARVVNIDRSGNILSTLQIVSDPGNPLTAANQQHEGVTMDRAGNLYIVNENGGGSIDFPQLWVYAPSSAANMAPTLVEVDNAITTIAENTSTASPVKVGDIIVTDDGLGTNELSLAGPDAAFFEISGTSLFIKSGTELDFESKSSYAITIEVDDSSVGTSPDTSVAYTLTLTDLEPETPPAPVIAITEVTPWSSSTAVGADWFELTNTSTATVNITGWKMDDNSGSFGNSVALTGITSIAPGESVIFIEGDSTTVAAFKAHWFGSNPPASLQVGYYSGSGIGLSGNGDAVTLFNASGNQQARVDFGSSPSTAPFGTFDNTLAENDTILTRLSSIGSNGAFAAAASASEIGSPGFSAPGKLIVSEVAPWSSGNSPVRADWFEVTNIGARPVNIEGWKIDDSSETPADAVPLIGISSIAPGESVIFLESSTPATTITTFVSTWFGQNPPSNLQIGSYNGAGLSTGGDAVNLYDNSLPTNIRRASVSFGRSGQSAPYATFDNSAGLDVATITRLSVVGINGAHIAAMHGSETGSPGNINNPPFISPSFASWLSSNGYTSAGFGNDSDGDGLTDALEYFFNLNPNEGSGFGNLPALSDDSGNLELAFTTQMPSIGLTGKIETSANLEDWSDALSGVDYTVKSQVDTANQRSTVLTLAPAISPAGQSADYLVPNSNLTDGASTGGARVINHGLVGVGRLSGGSLDKFGETMGAASGLFITNWSYDANGERFTGTFNVLPDRGYNADGIFSNYAARLHEVDFSFVPAYGSEPVAQGQIQPVYNNVSVKFTYQDGGKTKFTTGLNVTNTATAFGQSVGVATAANGPGGAQESLLCFDAEAIHLFADGSGFVSDEYGTYIARFNAAKEITGITQLPESARPHKPAGILNFDSIAAPTTGRRNNQGLEGMSVSPDGTRLFALMQSALVQDTGAGQQGRNHTRLYVYNIEGALRETPVLIGEYVVPLPRIDTNGDNSGADKTAAQSEITAISNGQFLMLPRDGNGLGTGSANPIVYKSVQLVDFSSATNILALADAEADAISPGGVLDPSVKAAAALDVINMLDADDLAKFGLNTNTSAPDSNTLNEKMEGFGLVPDLSTPQQNDYFLFVANDNDFQSPDVKMVDVAGALVSYGDGRADAGNGKITNDAMFYAYRLTIETGGKRFYRMSVSETDVE</sequence>
<keyword evidence="2" id="KW-1003">Cell membrane</keyword>
<evidence type="ECO:0000256" key="3">
    <source>
        <dbReference type="ARBA" id="ARBA00022729"/>
    </source>
</evidence>